<dbReference type="InterPro" id="IPR014001">
    <property type="entry name" value="Helicase_ATP-bd"/>
</dbReference>
<dbReference type="InterPro" id="IPR001650">
    <property type="entry name" value="Helicase_C-like"/>
</dbReference>
<feature type="domain" description="RING-type" evidence="10">
    <location>
        <begin position="1144"/>
        <end position="1182"/>
    </location>
</feature>
<evidence type="ECO:0000313" key="14">
    <source>
        <dbReference type="Proteomes" id="UP000250266"/>
    </source>
</evidence>
<dbReference type="InterPro" id="IPR027417">
    <property type="entry name" value="P-loop_NTPase"/>
</dbReference>
<dbReference type="PANTHER" id="PTHR45865:SF1">
    <property type="entry name" value="E3 UBIQUITIN-PROTEIN LIGASE SHPRH"/>
    <property type="match status" value="1"/>
</dbReference>
<dbReference type="Pfam" id="PF13920">
    <property type="entry name" value="zf-C3HC4_3"/>
    <property type="match status" value="1"/>
</dbReference>
<keyword evidence="1" id="KW-0479">Metal-binding</keyword>
<evidence type="ECO:0000256" key="3">
    <source>
        <dbReference type="ARBA" id="ARBA00022771"/>
    </source>
</evidence>
<dbReference type="Gene3D" id="3.30.40.10">
    <property type="entry name" value="Zinc/RING finger domain, C3HC4 (zinc finger)"/>
    <property type="match status" value="1"/>
</dbReference>
<dbReference type="GO" id="GO:0005634">
    <property type="term" value="C:nucleus"/>
    <property type="evidence" value="ECO:0007669"/>
    <property type="project" value="TreeGrafter"/>
</dbReference>
<feature type="compositionally biased region" description="Low complexity" evidence="9">
    <location>
        <begin position="1211"/>
        <end position="1224"/>
    </location>
</feature>
<keyword evidence="8" id="KW-0175">Coiled coil</keyword>
<dbReference type="InterPro" id="IPR017907">
    <property type="entry name" value="Znf_RING_CS"/>
</dbReference>
<dbReference type="GO" id="GO:0016787">
    <property type="term" value="F:hydrolase activity"/>
    <property type="evidence" value="ECO:0007669"/>
    <property type="project" value="UniProtKB-KW"/>
</dbReference>
<protein>
    <submittedName>
        <fullName evidence="13">Uncharacterized protein</fullName>
    </submittedName>
</protein>
<evidence type="ECO:0000256" key="7">
    <source>
        <dbReference type="PROSITE-ProRule" id="PRU00175"/>
    </source>
</evidence>
<dbReference type="GO" id="GO:0000209">
    <property type="term" value="P:protein polyubiquitination"/>
    <property type="evidence" value="ECO:0007669"/>
    <property type="project" value="TreeGrafter"/>
</dbReference>
<feature type="coiled-coil region" evidence="8">
    <location>
        <begin position="1030"/>
        <end position="1064"/>
    </location>
</feature>
<keyword evidence="14" id="KW-1185">Reference proteome</keyword>
<dbReference type="Pfam" id="PF00271">
    <property type="entry name" value="Helicase_C"/>
    <property type="match status" value="1"/>
</dbReference>
<evidence type="ECO:0000256" key="5">
    <source>
        <dbReference type="ARBA" id="ARBA00022833"/>
    </source>
</evidence>
<keyword evidence="2" id="KW-0547">Nucleotide-binding</keyword>
<feature type="region of interest" description="Disordered" evidence="9">
    <location>
        <begin position="1200"/>
        <end position="1224"/>
    </location>
</feature>
<evidence type="ECO:0000256" key="1">
    <source>
        <dbReference type="ARBA" id="ARBA00022723"/>
    </source>
</evidence>
<gene>
    <name evidence="13" type="ORF">K432DRAFT_378900</name>
</gene>
<dbReference type="PANTHER" id="PTHR45865">
    <property type="entry name" value="E3 UBIQUITIN-PROTEIN LIGASE SHPRH FAMILY MEMBER"/>
    <property type="match status" value="1"/>
</dbReference>
<dbReference type="PROSITE" id="PS00518">
    <property type="entry name" value="ZF_RING_1"/>
    <property type="match status" value="1"/>
</dbReference>
<evidence type="ECO:0000313" key="13">
    <source>
        <dbReference type="EMBL" id="OCK84153.1"/>
    </source>
</evidence>
<accession>A0A8E2JIY8</accession>
<dbReference type="FunFam" id="3.40.50.300:FF:001870">
    <property type="entry name" value="SNF2 family helicase/ATPase, putative"/>
    <property type="match status" value="1"/>
</dbReference>
<dbReference type="SMART" id="SM00487">
    <property type="entry name" value="DEXDc"/>
    <property type="match status" value="1"/>
</dbReference>
<feature type="compositionally biased region" description="Basic and acidic residues" evidence="9">
    <location>
        <begin position="1200"/>
        <end position="1210"/>
    </location>
</feature>
<dbReference type="CDD" id="cd18070">
    <property type="entry name" value="DEXQc_SHPRH"/>
    <property type="match status" value="1"/>
</dbReference>
<dbReference type="InterPro" id="IPR013083">
    <property type="entry name" value="Znf_RING/FYVE/PHD"/>
</dbReference>
<dbReference type="InterPro" id="IPR052583">
    <property type="entry name" value="ATP-helicase/E3_Ub-Ligase"/>
</dbReference>
<feature type="domain" description="Helicase C-terminal" evidence="12">
    <location>
        <begin position="1251"/>
        <end position="1406"/>
    </location>
</feature>
<dbReference type="InterPro" id="IPR000330">
    <property type="entry name" value="SNF2_N"/>
</dbReference>
<dbReference type="GO" id="GO:0006974">
    <property type="term" value="P:DNA damage response"/>
    <property type="evidence" value="ECO:0007669"/>
    <property type="project" value="TreeGrafter"/>
</dbReference>
<dbReference type="GO" id="GO:0005524">
    <property type="term" value="F:ATP binding"/>
    <property type="evidence" value="ECO:0007669"/>
    <property type="project" value="InterPro"/>
</dbReference>
<dbReference type="PROSITE" id="PS51192">
    <property type="entry name" value="HELICASE_ATP_BIND_1"/>
    <property type="match status" value="1"/>
</dbReference>
<organism evidence="13 14">
    <name type="scientific">Lepidopterella palustris CBS 459.81</name>
    <dbReference type="NCBI Taxonomy" id="1314670"/>
    <lineage>
        <taxon>Eukaryota</taxon>
        <taxon>Fungi</taxon>
        <taxon>Dikarya</taxon>
        <taxon>Ascomycota</taxon>
        <taxon>Pezizomycotina</taxon>
        <taxon>Dothideomycetes</taxon>
        <taxon>Pleosporomycetidae</taxon>
        <taxon>Mytilinidiales</taxon>
        <taxon>Argynnaceae</taxon>
        <taxon>Lepidopterella</taxon>
    </lineage>
</organism>
<dbReference type="Pfam" id="PF26021">
    <property type="entry name" value="Ferritin_C144_05"/>
    <property type="match status" value="1"/>
</dbReference>
<evidence type="ECO:0000259" key="10">
    <source>
        <dbReference type="PROSITE" id="PS50089"/>
    </source>
</evidence>
<sequence length="1484" mass="167960">MVALCAVAEVQSIEFCPPIENTANSFSDTLDIFHSLFSATATRTNSRALEPPQKKRRLTANTSVGVHTSTSSNILNSITLACITIDLHFQDENTRRPHTWVEHDKPLEVSLETFTRISTDLFTLSVFVPQPTVQDSSLLFSATTSTLESIAPHIDTARAFSRRLQRKTALGTADSAFSQCRIYPPAEERACFRLEIEIRWKVGVSVFDKRGPRAAKTNEELGLLTTYFPRSSSDETSAWSLQDFYENVHVPPMNRDVSPRIQSGLLDCKLYPFQKRAVDWLLRREGVFLDGENPVPCSTAENKNSIPASFIAGKDATGRTCYVSHTRGMAVTDLSTIPDSHRSLRGGILAEEMGLGKTVELIALMCLHPRKLHADRIFDIYSGTSVTPSGATLIITPTSILEQWKSEIRTHAPHLKVLHYKGIPIELAAKAKGKDISVEDLVQYDVVLTTYNVLSREIHFANPAPERSFRHSKRYEPRRSPLVQISWWRVCLDEAQMIESGVSQAATVARLIPRCNAWAVSGTPLRKDVQDLRGLLIFLRYEPYCSSKAVWDRVDKSTFKQIFGLIAMRHTKEKIREELRLPPQKRVVITVPFTAIEEQNYTELMRQMCETCGLSPDGSPVTDDWNPNDPWIIEKMREWLVRLRQTCLHAQVGRKNRKALGRKDGPLRTVEQVLEVMIEQNDAALKAEERDVILAQLGRGHIVANVKNDEHRSEKALEIYLAALIEATRFVQDCRNELRIEREKTGSPANSLNDPFTLPEDGNDSDMDKDPDNVARISGLSKSLRSALELEHACKFFVATSFFQMKSNENLTKSESEEFHRLEKLETEFYDKAKVIRRELLHESQSRAQRQMQKISASVTAKSFAKVPLIGELEDYGGIENRKILDMMDQVSDILNKQTTQLNEWHKKVVDILLLPLVDEDEGRDTTGDEYQDSTKAQDELYVYMAALRAIVADRNLAVTGLGSDLIEHEMKMAKRQAEIGEGHAPELLLKTLDVREKLKPSGNHGSLKGVISAVRSLATSLQWQADGGNERSRAELMIVERELKEIQEISSAQTKTLAQLERELELFRTTMNQRLEFYRQLQHISDTVAPWKDELDEDLDQNALEQQQAKEQSATVRLATFKTKQRFLLSLRNENSQAGERICVICQSDFELGVLTVCGHQYCKECIRRWWLQHRTCPMCKRRLHQADFHDITYKPQDMKAQEETHQSESPDQPSSPTSHSSIYSDISGEIMNEIKAIDLDGSYGTKIDTIARHILWIRENDPGAKSIVFSQFNDFLDVLRDAFQHFKIGCSSIGDKKGIERFRKDPSAECFLLDAKSDSSGLNLVNATYVFLCEPLINPAIELQAIARVHRIGQQRPTTVYMYLISETVEEAIYEISVSRRLEHIGRRQLVSAGESRSGTASPELQEKAIDAANSLELQQAPVKQLLRKKGDGEEVRQDDIWNCLFSKPRRRQPAVSSALEKEVGRHLRAEAAGQRAVESAN</sequence>
<dbReference type="PROSITE" id="PS50089">
    <property type="entry name" value="ZF_RING_2"/>
    <property type="match status" value="1"/>
</dbReference>
<evidence type="ECO:0000256" key="6">
    <source>
        <dbReference type="ARBA" id="ARBA00022840"/>
    </source>
</evidence>
<dbReference type="OrthoDB" id="5330228at2759"/>
<feature type="domain" description="Helicase ATP-binding" evidence="11">
    <location>
        <begin position="338"/>
        <end position="542"/>
    </location>
</feature>
<dbReference type="SMART" id="SM00184">
    <property type="entry name" value="RING"/>
    <property type="match status" value="1"/>
</dbReference>
<dbReference type="EMBL" id="KV744844">
    <property type="protein sequence ID" value="OCK84153.1"/>
    <property type="molecule type" value="Genomic_DNA"/>
</dbReference>
<dbReference type="Proteomes" id="UP000250266">
    <property type="component" value="Unassembled WGS sequence"/>
</dbReference>
<dbReference type="SUPFAM" id="SSF52540">
    <property type="entry name" value="P-loop containing nucleoside triphosphate hydrolases"/>
    <property type="match status" value="2"/>
</dbReference>
<keyword evidence="3 7" id="KW-0863">Zinc-finger</keyword>
<dbReference type="InterPro" id="IPR038718">
    <property type="entry name" value="SNF2-like_sf"/>
</dbReference>
<dbReference type="FunFam" id="3.40.50.10810:FF:000059">
    <property type="entry name" value="SNF2 family helicase/ATPase, putative"/>
    <property type="match status" value="1"/>
</dbReference>
<name>A0A8E2JIY8_9PEZI</name>
<dbReference type="Gene3D" id="3.40.50.10810">
    <property type="entry name" value="Tandem AAA-ATPase domain"/>
    <property type="match status" value="1"/>
</dbReference>
<dbReference type="GO" id="GO:0008270">
    <property type="term" value="F:zinc ion binding"/>
    <property type="evidence" value="ECO:0007669"/>
    <property type="project" value="UniProtKB-KW"/>
</dbReference>
<keyword evidence="6" id="KW-0067">ATP-binding</keyword>
<dbReference type="InterPro" id="IPR001841">
    <property type="entry name" value="Znf_RING"/>
</dbReference>
<feature type="region of interest" description="Disordered" evidence="9">
    <location>
        <begin position="742"/>
        <end position="769"/>
    </location>
</feature>
<proteinExistence type="predicted"/>
<evidence type="ECO:0000256" key="2">
    <source>
        <dbReference type="ARBA" id="ARBA00022741"/>
    </source>
</evidence>
<dbReference type="Gene3D" id="3.40.50.300">
    <property type="entry name" value="P-loop containing nucleotide triphosphate hydrolases"/>
    <property type="match status" value="1"/>
</dbReference>
<dbReference type="Pfam" id="PF00176">
    <property type="entry name" value="SNF2-rel_dom"/>
    <property type="match status" value="1"/>
</dbReference>
<dbReference type="InterPro" id="IPR059033">
    <property type="entry name" value="C144_05_dom"/>
</dbReference>
<keyword evidence="4" id="KW-0378">Hydrolase</keyword>
<evidence type="ECO:0000256" key="8">
    <source>
        <dbReference type="SAM" id="Coils"/>
    </source>
</evidence>
<evidence type="ECO:0000256" key="4">
    <source>
        <dbReference type="ARBA" id="ARBA00022801"/>
    </source>
</evidence>
<dbReference type="InterPro" id="IPR049730">
    <property type="entry name" value="SNF2/RAD54-like_C"/>
</dbReference>
<dbReference type="SUPFAM" id="SSF57850">
    <property type="entry name" value="RING/U-box"/>
    <property type="match status" value="1"/>
</dbReference>
<reference evidence="13 14" key="1">
    <citation type="journal article" date="2016" name="Nat. Commun.">
        <title>Ectomycorrhizal ecology is imprinted in the genome of the dominant symbiotic fungus Cenococcum geophilum.</title>
        <authorList>
            <consortium name="DOE Joint Genome Institute"/>
            <person name="Peter M."/>
            <person name="Kohler A."/>
            <person name="Ohm R.A."/>
            <person name="Kuo A."/>
            <person name="Krutzmann J."/>
            <person name="Morin E."/>
            <person name="Arend M."/>
            <person name="Barry K.W."/>
            <person name="Binder M."/>
            <person name="Choi C."/>
            <person name="Clum A."/>
            <person name="Copeland A."/>
            <person name="Grisel N."/>
            <person name="Haridas S."/>
            <person name="Kipfer T."/>
            <person name="LaButti K."/>
            <person name="Lindquist E."/>
            <person name="Lipzen A."/>
            <person name="Maire R."/>
            <person name="Meier B."/>
            <person name="Mihaltcheva S."/>
            <person name="Molinier V."/>
            <person name="Murat C."/>
            <person name="Poggeler S."/>
            <person name="Quandt C.A."/>
            <person name="Sperisen C."/>
            <person name="Tritt A."/>
            <person name="Tisserant E."/>
            <person name="Crous P.W."/>
            <person name="Henrissat B."/>
            <person name="Nehls U."/>
            <person name="Egli S."/>
            <person name="Spatafora J.W."/>
            <person name="Grigoriev I.V."/>
            <person name="Martin F.M."/>
        </authorList>
    </citation>
    <scope>NUCLEOTIDE SEQUENCE [LARGE SCALE GENOMIC DNA]</scope>
    <source>
        <strain evidence="13 14">CBS 459.81</strain>
    </source>
</reference>
<keyword evidence="5" id="KW-0862">Zinc</keyword>
<evidence type="ECO:0000256" key="9">
    <source>
        <dbReference type="SAM" id="MobiDB-lite"/>
    </source>
</evidence>
<dbReference type="GO" id="GO:0061630">
    <property type="term" value="F:ubiquitin protein ligase activity"/>
    <property type="evidence" value="ECO:0007669"/>
    <property type="project" value="TreeGrafter"/>
</dbReference>
<dbReference type="PROSITE" id="PS51194">
    <property type="entry name" value="HELICASE_CTER"/>
    <property type="match status" value="1"/>
</dbReference>
<dbReference type="CDD" id="cd18793">
    <property type="entry name" value="SF2_C_SNF"/>
    <property type="match status" value="1"/>
</dbReference>
<evidence type="ECO:0000259" key="11">
    <source>
        <dbReference type="PROSITE" id="PS51192"/>
    </source>
</evidence>
<evidence type="ECO:0000259" key="12">
    <source>
        <dbReference type="PROSITE" id="PS51194"/>
    </source>
</evidence>